<dbReference type="AlphaFoldDB" id="A0A1P8JXI5"/>
<gene>
    <name evidence="1" type="ORF">RD110_15685</name>
</gene>
<dbReference type="STRING" id="1842727.RD110_15685"/>
<evidence type="ECO:0000313" key="1">
    <source>
        <dbReference type="EMBL" id="APW38463.1"/>
    </source>
</evidence>
<reference evidence="1 2" key="1">
    <citation type="submission" date="2017-01" db="EMBL/GenBank/DDBJ databases">
        <authorList>
            <person name="Mah S.A."/>
            <person name="Swanson W.J."/>
            <person name="Moy G.W."/>
            <person name="Vacquier V.D."/>
        </authorList>
    </citation>
    <scope>NUCLEOTIDE SEQUENCE [LARGE SCALE GENOMIC DNA]</scope>
    <source>
        <strain evidence="1 2">DCY110</strain>
    </source>
</reference>
<proteinExistence type="predicted"/>
<dbReference type="KEGG" id="rhy:RD110_15685"/>
<protein>
    <submittedName>
        <fullName evidence="1">Uncharacterized protein</fullName>
    </submittedName>
</protein>
<organism evidence="1 2">
    <name type="scientific">Rhodoferax koreensis</name>
    <dbReference type="NCBI Taxonomy" id="1842727"/>
    <lineage>
        <taxon>Bacteria</taxon>
        <taxon>Pseudomonadati</taxon>
        <taxon>Pseudomonadota</taxon>
        <taxon>Betaproteobacteria</taxon>
        <taxon>Burkholderiales</taxon>
        <taxon>Comamonadaceae</taxon>
        <taxon>Rhodoferax</taxon>
    </lineage>
</organism>
<name>A0A1P8JXI5_9BURK</name>
<dbReference type="Proteomes" id="UP000186609">
    <property type="component" value="Chromosome"/>
</dbReference>
<evidence type="ECO:0000313" key="2">
    <source>
        <dbReference type="Proteomes" id="UP000186609"/>
    </source>
</evidence>
<dbReference type="EMBL" id="CP019236">
    <property type="protein sequence ID" value="APW38463.1"/>
    <property type="molecule type" value="Genomic_DNA"/>
</dbReference>
<keyword evidence="2" id="KW-1185">Reference proteome</keyword>
<sequence length="99" mass="11095">MLAGDPRNYLIEVDGNRFHFEMHHWCGPAVLTAGGDIATNQPGPRHPFWTAVTLWGWQGRKVDADGLCVWEKPVEPEYVHIVGRHYAAANSALAKRFGK</sequence>
<accession>A0A1P8JXI5</accession>